<protein>
    <submittedName>
        <fullName evidence="1">Uncharacterized protein</fullName>
    </submittedName>
</protein>
<evidence type="ECO:0000313" key="2">
    <source>
        <dbReference type="Proteomes" id="UP000553632"/>
    </source>
</evidence>
<organism evidence="1 2">
    <name type="scientific">Perkinsus olseni</name>
    <name type="common">Perkinsus atlanticus</name>
    <dbReference type="NCBI Taxonomy" id="32597"/>
    <lineage>
        <taxon>Eukaryota</taxon>
        <taxon>Sar</taxon>
        <taxon>Alveolata</taxon>
        <taxon>Perkinsozoa</taxon>
        <taxon>Perkinsea</taxon>
        <taxon>Perkinsida</taxon>
        <taxon>Perkinsidae</taxon>
        <taxon>Perkinsus</taxon>
    </lineage>
</organism>
<name>A0A7J6Q123_PEROL</name>
<dbReference type="Proteomes" id="UP000553632">
    <property type="component" value="Unassembled WGS sequence"/>
</dbReference>
<dbReference type="AlphaFoldDB" id="A0A7J6Q123"/>
<proteinExistence type="predicted"/>
<evidence type="ECO:0000313" key="1">
    <source>
        <dbReference type="EMBL" id="KAF4702115.1"/>
    </source>
</evidence>
<gene>
    <name evidence="1" type="ORF">FOZ63_026316</name>
</gene>
<accession>A0A7J6Q123</accession>
<keyword evidence="2" id="KW-1185">Reference proteome</keyword>
<comment type="caution">
    <text evidence="1">The sequence shown here is derived from an EMBL/GenBank/DDBJ whole genome shotgun (WGS) entry which is preliminary data.</text>
</comment>
<dbReference type="EMBL" id="JABANO010036271">
    <property type="protein sequence ID" value="KAF4702115.1"/>
    <property type="molecule type" value="Genomic_DNA"/>
</dbReference>
<sequence length="221" mass="25637">MHPAIVAAICSSILHTGSCSLRSIHKPHYRLFSLDQRRQLAEMDQREAKQEIVAETRRRIRGNTYATPYNNTINGMRLKAEVIFNPSFDNLDLKFWHEDDTEIRADPDVSFAFSLDILPDDLYLPYQGSLRDYKSIPIRIQPTRRNCLTVSSRQCFSSKLRSDMVRFFNKKLKTLLEAKKHDFESINFIPDGDREGVDSIIMYIGGKKLRMLRHTLIIESG</sequence>
<reference evidence="1 2" key="1">
    <citation type="submission" date="2020-04" db="EMBL/GenBank/DDBJ databases">
        <title>Perkinsus olseni comparative genomics.</title>
        <authorList>
            <person name="Bogema D.R."/>
        </authorList>
    </citation>
    <scope>NUCLEOTIDE SEQUENCE [LARGE SCALE GENOMIC DNA]</scope>
    <source>
        <strain evidence="1 2">ATCC PRA-207</strain>
    </source>
</reference>